<reference evidence="1" key="2">
    <citation type="submission" date="2025-03" db="EMBL/GenBank/DDBJ databases">
        <authorList>
            <consortium name="ELIXIR-Norway"/>
            <consortium name="Elixir Norway"/>
        </authorList>
    </citation>
    <scope>NUCLEOTIDE SEQUENCE</scope>
</reference>
<dbReference type="EMBL" id="OX596117">
    <property type="protein sequence ID" value="CAN0494817.1"/>
    <property type="molecule type" value="Genomic_DNA"/>
</dbReference>
<organism evidence="1 2">
    <name type="scientific">Rangifer tarandus platyrhynchus</name>
    <name type="common">Svalbard reindeer</name>
    <dbReference type="NCBI Taxonomy" id="3082113"/>
    <lineage>
        <taxon>Eukaryota</taxon>
        <taxon>Metazoa</taxon>
        <taxon>Chordata</taxon>
        <taxon>Craniata</taxon>
        <taxon>Vertebrata</taxon>
        <taxon>Euteleostomi</taxon>
        <taxon>Mammalia</taxon>
        <taxon>Eutheria</taxon>
        <taxon>Laurasiatheria</taxon>
        <taxon>Artiodactyla</taxon>
        <taxon>Ruminantia</taxon>
        <taxon>Pecora</taxon>
        <taxon>Cervidae</taxon>
        <taxon>Odocoileinae</taxon>
        <taxon>Rangifer</taxon>
    </lineage>
</organism>
<sequence>MPVKEGACPVLALAIRGDSDTLPGLSRRMECFCLLSRGLLRQQENKPGLVCSKVIAAVTYLSLVWPAGFSSCGAGAPGVRLCGWVAQA</sequence>
<name>A0AC59ZUS3_RANTA</name>
<proteinExistence type="predicted"/>
<gene>
    <name evidence="1" type="ORF">MRATA1EN22A_LOCUS21911</name>
</gene>
<evidence type="ECO:0000313" key="2">
    <source>
        <dbReference type="Proteomes" id="UP001162501"/>
    </source>
</evidence>
<reference evidence="1" key="1">
    <citation type="submission" date="2023-05" db="EMBL/GenBank/DDBJ databases">
        <authorList>
            <consortium name="ELIXIR-Norway"/>
        </authorList>
    </citation>
    <scope>NUCLEOTIDE SEQUENCE</scope>
</reference>
<accession>A0AC59ZUS3</accession>
<protein>
    <submittedName>
        <fullName evidence="1">Uncharacterized protein</fullName>
    </submittedName>
</protein>
<evidence type="ECO:0000313" key="1">
    <source>
        <dbReference type="EMBL" id="CAN0494817.1"/>
    </source>
</evidence>
<dbReference type="Proteomes" id="UP001162501">
    <property type="component" value="Chromosome 33"/>
</dbReference>